<sequence>MTFFDELAPISQITSNIIELIQTKIPTLPSDPKEIAVTALSNGQTILRLACCYKLVKMLRDVIQPVNLTACTPLHADNFNLKLEEELTVSLDYDPKSITTIFSCAIAAIGLDAVRKFMASPSSVNPFTQCLRIVFRLMWFLRCRYLALNGIRTHNYLAVVNNSLRLGSFQDFSFSPYRAALYTALKIPEKVDLQFLSFLLPLRAISDSAQPSYDYFKSLLSPERKKTLEDLEIETQRFYDKKENPMFFSAPISIEHSLVAHLVYDLSDIPDDPCHFLLNYFLYELAPDRERDKFMKHFAIACQKAAKLKFRNVRRRFDFDRRVIYEEEPKNMPEGQKSARNVPDPVAERQRKADFSLFSMFKPPRDFISDTKNIRMT</sequence>
<comment type="caution">
    <text evidence="1">The sequence shown here is derived from an EMBL/GenBank/DDBJ whole genome shotgun (WGS) entry which is preliminary data.</text>
</comment>
<proteinExistence type="predicted"/>
<accession>A0ABR2IE22</accession>
<gene>
    <name evidence="1" type="ORF">M9Y10_012392</name>
</gene>
<evidence type="ECO:0000313" key="2">
    <source>
        <dbReference type="Proteomes" id="UP001470230"/>
    </source>
</evidence>
<keyword evidence="2" id="KW-1185">Reference proteome</keyword>
<evidence type="ECO:0000313" key="1">
    <source>
        <dbReference type="EMBL" id="KAK8860727.1"/>
    </source>
</evidence>
<organism evidence="1 2">
    <name type="scientific">Tritrichomonas musculus</name>
    <dbReference type="NCBI Taxonomy" id="1915356"/>
    <lineage>
        <taxon>Eukaryota</taxon>
        <taxon>Metamonada</taxon>
        <taxon>Parabasalia</taxon>
        <taxon>Tritrichomonadida</taxon>
        <taxon>Tritrichomonadidae</taxon>
        <taxon>Tritrichomonas</taxon>
    </lineage>
</organism>
<dbReference type="EMBL" id="JAPFFF010000018">
    <property type="protein sequence ID" value="KAK8860727.1"/>
    <property type="molecule type" value="Genomic_DNA"/>
</dbReference>
<dbReference type="Proteomes" id="UP001470230">
    <property type="component" value="Unassembled WGS sequence"/>
</dbReference>
<name>A0ABR2IE22_9EUKA</name>
<reference evidence="1 2" key="1">
    <citation type="submission" date="2024-04" db="EMBL/GenBank/DDBJ databases">
        <title>Tritrichomonas musculus Genome.</title>
        <authorList>
            <person name="Alves-Ferreira E."/>
            <person name="Grigg M."/>
            <person name="Lorenzi H."/>
            <person name="Galac M."/>
        </authorList>
    </citation>
    <scope>NUCLEOTIDE SEQUENCE [LARGE SCALE GENOMIC DNA]</scope>
    <source>
        <strain evidence="1 2">EAF2021</strain>
    </source>
</reference>
<protein>
    <submittedName>
        <fullName evidence="1">Uncharacterized protein</fullName>
    </submittedName>
</protein>